<dbReference type="EMBL" id="JAUDFV010000146">
    <property type="protein sequence ID" value="KAL2720559.1"/>
    <property type="molecule type" value="Genomic_DNA"/>
</dbReference>
<dbReference type="AlphaFoldDB" id="A0ABD2AIX0"/>
<evidence type="ECO:0000313" key="2">
    <source>
        <dbReference type="Proteomes" id="UP001607302"/>
    </source>
</evidence>
<gene>
    <name evidence="1" type="ORF">V1478_010135</name>
</gene>
<sequence length="68" mass="7727">MIVLLITTVCKERALVSLHRLFAIVHFSLASLSTNRRLDDDGSAKDSCTLGSTRIQCRYEKQSELYDH</sequence>
<evidence type="ECO:0000313" key="1">
    <source>
        <dbReference type="EMBL" id="KAL2720559.1"/>
    </source>
</evidence>
<proteinExistence type="predicted"/>
<name>A0ABD2AIX0_VESSQ</name>
<comment type="caution">
    <text evidence="1">The sequence shown here is derived from an EMBL/GenBank/DDBJ whole genome shotgun (WGS) entry which is preliminary data.</text>
</comment>
<dbReference type="Proteomes" id="UP001607302">
    <property type="component" value="Unassembled WGS sequence"/>
</dbReference>
<reference evidence="1 2" key="1">
    <citation type="journal article" date="2024" name="Ann. Entomol. Soc. Am.">
        <title>Genomic analyses of the southern and eastern yellowjacket wasps (Hymenoptera: Vespidae) reveal evolutionary signatures of social life.</title>
        <authorList>
            <person name="Catto M.A."/>
            <person name="Caine P.B."/>
            <person name="Orr S.E."/>
            <person name="Hunt B.G."/>
            <person name="Goodisman M.A.D."/>
        </authorList>
    </citation>
    <scope>NUCLEOTIDE SEQUENCE [LARGE SCALE GENOMIC DNA]</scope>
    <source>
        <strain evidence="1">233</strain>
        <tissue evidence="1">Head and thorax</tissue>
    </source>
</reference>
<protein>
    <submittedName>
        <fullName evidence="1">Uncharacterized protein</fullName>
    </submittedName>
</protein>
<organism evidence="1 2">
    <name type="scientific">Vespula squamosa</name>
    <name type="common">Southern yellow jacket</name>
    <name type="synonym">Wasp</name>
    <dbReference type="NCBI Taxonomy" id="30214"/>
    <lineage>
        <taxon>Eukaryota</taxon>
        <taxon>Metazoa</taxon>
        <taxon>Ecdysozoa</taxon>
        <taxon>Arthropoda</taxon>
        <taxon>Hexapoda</taxon>
        <taxon>Insecta</taxon>
        <taxon>Pterygota</taxon>
        <taxon>Neoptera</taxon>
        <taxon>Endopterygota</taxon>
        <taxon>Hymenoptera</taxon>
        <taxon>Apocrita</taxon>
        <taxon>Aculeata</taxon>
        <taxon>Vespoidea</taxon>
        <taxon>Vespidae</taxon>
        <taxon>Vespinae</taxon>
        <taxon>Vespula</taxon>
    </lineage>
</organism>
<keyword evidence="2" id="KW-1185">Reference proteome</keyword>
<accession>A0ABD2AIX0</accession>